<dbReference type="Gene3D" id="3.40.50.150">
    <property type="entry name" value="Vaccinia Virus protein VP39"/>
    <property type="match status" value="1"/>
</dbReference>
<dbReference type="GO" id="GO:0008168">
    <property type="term" value="F:methyltransferase activity"/>
    <property type="evidence" value="ECO:0007669"/>
    <property type="project" value="UniProtKB-KW"/>
</dbReference>
<accession>A0ABW5IRC2</accession>
<dbReference type="InterPro" id="IPR006342">
    <property type="entry name" value="FkbM_mtfrase"/>
</dbReference>
<evidence type="ECO:0000313" key="2">
    <source>
        <dbReference type="EMBL" id="MFD2515631.1"/>
    </source>
</evidence>
<dbReference type="InterPro" id="IPR029044">
    <property type="entry name" value="Nucleotide-diphossugar_trans"/>
</dbReference>
<evidence type="ECO:0000259" key="1">
    <source>
        <dbReference type="Pfam" id="PF05050"/>
    </source>
</evidence>
<gene>
    <name evidence="2" type="ORF">ACFSRY_17285</name>
</gene>
<dbReference type="EMBL" id="JBHULU010000021">
    <property type="protein sequence ID" value="MFD2515631.1"/>
    <property type="molecule type" value="Genomic_DNA"/>
</dbReference>
<dbReference type="NCBIfam" id="TIGR01444">
    <property type="entry name" value="fkbM_fam"/>
    <property type="match status" value="1"/>
</dbReference>
<dbReference type="RefSeq" id="WP_377510747.1">
    <property type="nucleotide sequence ID" value="NZ_JBHULU010000021.1"/>
</dbReference>
<dbReference type="PANTHER" id="PTHR34203:SF15">
    <property type="entry name" value="SLL1173 PROTEIN"/>
    <property type="match status" value="1"/>
</dbReference>
<reference evidence="3" key="1">
    <citation type="journal article" date="2019" name="Int. J. Syst. Evol. Microbiol.">
        <title>The Global Catalogue of Microorganisms (GCM) 10K type strain sequencing project: providing services to taxonomists for standard genome sequencing and annotation.</title>
        <authorList>
            <consortium name="The Broad Institute Genomics Platform"/>
            <consortium name="The Broad Institute Genome Sequencing Center for Infectious Disease"/>
            <person name="Wu L."/>
            <person name="Ma J."/>
        </authorList>
    </citation>
    <scope>NUCLEOTIDE SEQUENCE [LARGE SCALE GENOMIC DNA]</scope>
    <source>
        <strain evidence="3">KCTC 42498</strain>
    </source>
</reference>
<keyword evidence="2" id="KW-0489">Methyltransferase</keyword>
<dbReference type="SUPFAM" id="SSF53448">
    <property type="entry name" value="Nucleotide-diphospho-sugar transferases"/>
    <property type="match status" value="1"/>
</dbReference>
<feature type="domain" description="Methyltransferase FkbM" evidence="1">
    <location>
        <begin position="408"/>
        <end position="559"/>
    </location>
</feature>
<dbReference type="Gene3D" id="3.90.550.10">
    <property type="entry name" value="Spore Coat Polysaccharide Biosynthesis Protein SpsA, Chain A"/>
    <property type="match status" value="1"/>
</dbReference>
<dbReference type="PANTHER" id="PTHR34203">
    <property type="entry name" value="METHYLTRANSFERASE, FKBM FAMILY PROTEIN"/>
    <property type="match status" value="1"/>
</dbReference>
<dbReference type="Pfam" id="PF05050">
    <property type="entry name" value="Methyltransf_21"/>
    <property type="match status" value="1"/>
</dbReference>
<organism evidence="2 3">
    <name type="scientific">Pontibacter locisalis</name>
    <dbReference type="NCBI Taxonomy" id="1719035"/>
    <lineage>
        <taxon>Bacteria</taxon>
        <taxon>Pseudomonadati</taxon>
        <taxon>Bacteroidota</taxon>
        <taxon>Cytophagia</taxon>
        <taxon>Cytophagales</taxon>
        <taxon>Hymenobacteraceae</taxon>
        <taxon>Pontibacter</taxon>
    </lineage>
</organism>
<dbReference type="InterPro" id="IPR029063">
    <property type="entry name" value="SAM-dependent_MTases_sf"/>
</dbReference>
<evidence type="ECO:0000313" key="3">
    <source>
        <dbReference type="Proteomes" id="UP001597544"/>
    </source>
</evidence>
<dbReference type="GO" id="GO:0032259">
    <property type="term" value="P:methylation"/>
    <property type="evidence" value="ECO:0007669"/>
    <property type="project" value="UniProtKB-KW"/>
</dbReference>
<keyword evidence="2" id="KW-0808">Transferase</keyword>
<proteinExistence type="predicted"/>
<keyword evidence="3" id="KW-1185">Reference proteome</keyword>
<sequence>MFAIPILFIVFNRPDTTRKVFAQIRSIKPSRLYIAADGPRAGREGDFDLCSVTRDIVLGNVDWECEVKTLLREDNLGCGVAPSSAITWFFENEEAGIILEDDCLPSLSFFRFAEYCLQKYKNNPKIMHIGGNNFLGRGWGSNSYFYSAYNHVWGWATWRRAWNLYNYDLHSLNKNGLVHSLNLYFPRKISESWFDYYQSLFSRRANHPEHKWDFWDYQWTFSIWLNKGLCVYPNVNLVSNIGFGPDATHTFDVNNKFSNLPVQELKSITSPRILKRNKKADLHTSRVVFSLNTDEPVLALIQKYYNGLTCKSRQMLLSSKKLIPQSAKILIKRSLGSGEVNPYLKPDPEQYELERIKSIPRYVPGVTNLLNRKLRFVDSASFLFMYDEIFKKKIYAFRSTNNQPFIIDCGANIGLSILYFKQLYPGAKMLAFEPDPKVFQVLQANVSELENVEIKEKALWNEETKLEFFSEGADGGSVNALPTKVETNEILTEKLSHYLDRKVDFLKIDIEGAEVKVLTECESKLHLVQNIFVEYHSFVKGTQDLATLLGILERNNFRYHINSPGLSSAQPFVGLNTYNGMDMQLNIYAFQE</sequence>
<dbReference type="InterPro" id="IPR052514">
    <property type="entry name" value="SAM-dependent_MTase"/>
</dbReference>
<name>A0ABW5IRC2_9BACT</name>
<dbReference type="SUPFAM" id="SSF53335">
    <property type="entry name" value="S-adenosyl-L-methionine-dependent methyltransferases"/>
    <property type="match status" value="1"/>
</dbReference>
<protein>
    <submittedName>
        <fullName evidence="2">FkbM family methyltransferase</fullName>
    </submittedName>
</protein>
<comment type="caution">
    <text evidence="2">The sequence shown here is derived from an EMBL/GenBank/DDBJ whole genome shotgun (WGS) entry which is preliminary data.</text>
</comment>
<dbReference type="Proteomes" id="UP001597544">
    <property type="component" value="Unassembled WGS sequence"/>
</dbReference>